<comment type="similarity">
    <text evidence="2">Belongs to the TMEM86 family.</text>
</comment>
<evidence type="ECO:0000256" key="4">
    <source>
        <dbReference type="ARBA" id="ARBA00022989"/>
    </source>
</evidence>
<feature type="transmembrane region" description="Helical" evidence="6">
    <location>
        <begin position="198"/>
        <end position="215"/>
    </location>
</feature>
<keyword evidence="5 6" id="KW-0472">Membrane</keyword>
<feature type="transmembrane region" description="Helical" evidence="6">
    <location>
        <begin position="108"/>
        <end position="126"/>
    </location>
</feature>
<evidence type="ECO:0000256" key="5">
    <source>
        <dbReference type="ARBA" id="ARBA00023136"/>
    </source>
</evidence>
<keyword evidence="4 6" id="KW-1133">Transmembrane helix</keyword>
<gene>
    <name evidence="7" type="ORF">ACFFUU_11800</name>
</gene>
<evidence type="ECO:0000256" key="2">
    <source>
        <dbReference type="ARBA" id="ARBA00007375"/>
    </source>
</evidence>
<evidence type="ECO:0000313" key="8">
    <source>
        <dbReference type="Proteomes" id="UP001589576"/>
    </source>
</evidence>
<feature type="transmembrane region" description="Helical" evidence="6">
    <location>
        <begin position="7"/>
        <end position="25"/>
    </location>
</feature>
<reference evidence="7 8" key="1">
    <citation type="submission" date="2024-09" db="EMBL/GenBank/DDBJ databases">
        <authorList>
            <person name="Sun Q."/>
            <person name="Mori K."/>
        </authorList>
    </citation>
    <scope>NUCLEOTIDE SEQUENCE [LARGE SCALE GENOMIC DNA]</scope>
    <source>
        <strain evidence="7 8">CECT 8460</strain>
    </source>
</reference>
<comment type="caution">
    <text evidence="7">The sequence shown here is derived from an EMBL/GenBank/DDBJ whole genome shotgun (WGS) entry which is preliminary data.</text>
</comment>
<evidence type="ECO:0000313" key="7">
    <source>
        <dbReference type="EMBL" id="MFB9090289.1"/>
    </source>
</evidence>
<feature type="transmembrane region" description="Helical" evidence="6">
    <location>
        <begin position="168"/>
        <end position="186"/>
    </location>
</feature>
<feature type="transmembrane region" description="Helical" evidence="6">
    <location>
        <begin position="138"/>
        <end position="161"/>
    </location>
</feature>
<dbReference type="EMBL" id="JBHMFB010000029">
    <property type="protein sequence ID" value="MFB9090289.1"/>
    <property type="molecule type" value="Genomic_DNA"/>
</dbReference>
<sequence length="230" mass="26716">MQKKYTIIKLLTVTYFAIALFEVVAEYFVNRTLICVLKPIIPLVLIVIYYIESDKKNMLFIAALLLSLVTNILFIPNTSSCLFYGVLVFTIHRVIVLYLIFRFQKVGDFIPLIIATTPFLLIFFYLFMETAEIPQNSIYIIIFQNLLISLFAGIALSSYFMNDNKQNSVLLISALLFVMLQFVVFIEKYFLVDEYEELFRPLAMTFNALAFYSFYKYVLISEKSNNNGLS</sequence>
<keyword evidence="8" id="KW-1185">Reference proteome</keyword>
<feature type="transmembrane region" description="Helical" evidence="6">
    <location>
        <begin position="58"/>
        <end position="76"/>
    </location>
</feature>
<name>A0ABV5GGV4_9FLAO</name>
<keyword evidence="3 6" id="KW-0812">Transmembrane</keyword>
<protein>
    <submittedName>
        <fullName evidence="7">Lysoplasmalogenase family protein</fullName>
    </submittedName>
</protein>
<evidence type="ECO:0000256" key="3">
    <source>
        <dbReference type="ARBA" id="ARBA00022692"/>
    </source>
</evidence>
<feature type="transmembrane region" description="Helical" evidence="6">
    <location>
        <begin position="31"/>
        <end position="51"/>
    </location>
</feature>
<dbReference type="Proteomes" id="UP001589576">
    <property type="component" value="Unassembled WGS sequence"/>
</dbReference>
<evidence type="ECO:0000256" key="6">
    <source>
        <dbReference type="SAM" id="Phobius"/>
    </source>
</evidence>
<dbReference type="RefSeq" id="WP_290285263.1">
    <property type="nucleotide sequence ID" value="NZ_JAUFQN010000019.1"/>
</dbReference>
<comment type="subcellular location">
    <subcellularLocation>
        <location evidence="1">Membrane</location>
        <topology evidence="1">Multi-pass membrane protein</topology>
    </subcellularLocation>
</comment>
<evidence type="ECO:0000256" key="1">
    <source>
        <dbReference type="ARBA" id="ARBA00004141"/>
    </source>
</evidence>
<feature type="transmembrane region" description="Helical" evidence="6">
    <location>
        <begin position="82"/>
        <end position="101"/>
    </location>
</feature>
<organism evidence="7 8">
    <name type="scientific">Flavobacterium paronense</name>
    <dbReference type="NCBI Taxonomy" id="1392775"/>
    <lineage>
        <taxon>Bacteria</taxon>
        <taxon>Pseudomonadati</taxon>
        <taxon>Bacteroidota</taxon>
        <taxon>Flavobacteriia</taxon>
        <taxon>Flavobacteriales</taxon>
        <taxon>Flavobacteriaceae</taxon>
        <taxon>Flavobacterium</taxon>
    </lineage>
</organism>
<proteinExistence type="inferred from homology"/>
<accession>A0ABV5GGV4</accession>
<dbReference type="Pfam" id="PF07947">
    <property type="entry name" value="YhhN"/>
    <property type="match status" value="1"/>
</dbReference>
<dbReference type="InterPro" id="IPR012506">
    <property type="entry name" value="TMEM86B-like"/>
</dbReference>